<feature type="binding site" evidence="12">
    <location>
        <position position="34"/>
    </location>
    <ligand>
        <name>[4Fe-4S] cluster</name>
        <dbReference type="ChEBI" id="CHEBI:49883"/>
    </ligand>
</feature>
<keyword evidence="8 12" id="KW-0805">Transcription regulation</keyword>
<feature type="binding site" evidence="12">
    <location>
        <position position="56"/>
    </location>
    <ligand>
        <name>[4Fe-4S] cluster</name>
        <dbReference type="ChEBI" id="CHEBI:49883"/>
    </ligand>
</feature>
<feature type="binding site" evidence="12">
    <location>
        <position position="53"/>
    </location>
    <ligand>
        <name>[4Fe-4S] cluster</name>
        <dbReference type="ChEBI" id="CHEBI:49883"/>
    </ligand>
</feature>
<comment type="cofactor">
    <cofactor evidence="12">
        <name>[4Fe-4S] cluster</name>
        <dbReference type="ChEBI" id="CHEBI:49883"/>
    </cofactor>
    <text evidence="12">Binds 1 [4Fe-4S] cluster per subunit. Following nitrosylation of the [4Fe-4S] cluster binds 1 [4Fe-8(NO)] cluster per subunit.</text>
</comment>
<evidence type="ECO:0000259" key="13">
    <source>
        <dbReference type="PROSITE" id="PS51674"/>
    </source>
</evidence>
<name>A0A9P2M2Q3_MYCTX</name>
<comment type="similarity">
    <text evidence="2 12">Belongs to the WhiB family.</text>
</comment>
<dbReference type="GO" id="GO:0046872">
    <property type="term" value="F:metal ion binding"/>
    <property type="evidence" value="ECO:0007669"/>
    <property type="project" value="UniProtKB-KW"/>
</dbReference>
<dbReference type="Pfam" id="PF02467">
    <property type="entry name" value="Whib"/>
    <property type="match status" value="1"/>
</dbReference>
<feature type="domain" description="4Fe-4S Wbl-type" evidence="13">
    <location>
        <begin position="33"/>
        <end position="86"/>
    </location>
</feature>
<dbReference type="AlphaFoldDB" id="A0A9P2M2Q3"/>
<evidence type="ECO:0000256" key="9">
    <source>
        <dbReference type="ARBA" id="ARBA00023125"/>
    </source>
</evidence>
<sequence>MRYAFAAEATTCNAFWRNVDMTVTALYEVPLGVCTQDPDRWTTTPDDEAKTLCRACPRRWLCARDAVESAGAEGLWAGVVIPESGRARAFALGQLRSLAERNGYPLRAALRPPGFDMTQPPPGPLVRGVCGTVAVRCPGCGQRENIDKISRAVHIARRVAPARIRRWAPRLTFCRPALGRSCCCRPGQPARSPGRAAVCVGGSRREVRRHRRGDLQDFQPRRRGHFVAHIDDPPGPQMGIEGHLDHRLPVVDEFLGQQ</sequence>
<dbReference type="InterPro" id="IPR034768">
    <property type="entry name" value="4FE4S_WBL"/>
</dbReference>
<dbReference type="GO" id="GO:0051539">
    <property type="term" value="F:4 iron, 4 sulfur cluster binding"/>
    <property type="evidence" value="ECO:0007669"/>
    <property type="project" value="UniProtKB-UniRule"/>
</dbReference>
<keyword evidence="4 12" id="KW-0963">Cytoplasm</keyword>
<evidence type="ECO:0000256" key="7">
    <source>
        <dbReference type="ARBA" id="ARBA00023014"/>
    </source>
</evidence>
<evidence type="ECO:0000256" key="8">
    <source>
        <dbReference type="ARBA" id="ARBA00023015"/>
    </source>
</evidence>
<evidence type="ECO:0000256" key="3">
    <source>
        <dbReference type="ARBA" id="ARBA00022485"/>
    </source>
</evidence>
<reference evidence="15" key="1">
    <citation type="submission" date="2009-03" db="EMBL/GenBank/DDBJ databases">
        <title>The Genome Sequence of Mycobacterium africanum strain K85 (originally listed here as Mycobacterium tuberculosis).</title>
        <authorList>
            <consortium name="The Broad Institute Genome Sequencing Platform"/>
            <person name="Small P."/>
            <person name="Gagneaux S."/>
            <person name="Hopewell P."/>
            <person name="Young S.K."/>
            <person name="Kodira C.D."/>
            <person name="Zeng Q."/>
            <person name="Koehrsen M."/>
            <person name="Alvarado L."/>
            <person name="Berlin A."/>
            <person name="Borenstein D."/>
            <person name="Chen Z."/>
            <person name="Engels R."/>
            <person name="Freedman E."/>
            <person name="Gellesch M."/>
            <person name="Goldberg J."/>
            <person name="Griggs A."/>
            <person name="Gujja S."/>
            <person name="Heiman D."/>
            <person name="Hepburn T."/>
            <person name="Howarth C."/>
            <person name="Jen D."/>
            <person name="Larson L."/>
            <person name="Lewis B."/>
            <person name="Mehta T."/>
            <person name="Park D."/>
            <person name="Pearson M."/>
            <person name="Roberts A."/>
            <person name="Saif S."/>
            <person name="Shea T."/>
            <person name="Shenoy N."/>
            <person name="Sisk P."/>
            <person name="Stolte C."/>
            <person name="Sykes S."/>
            <person name="Walk T."/>
            <person name="White J."/>
            <person name="Yandava C."/>
            <person name="Nusbaum C."/>
            <person name="Galagan J."/>
            <person name="Birren B."/>
        </authorList>
    </citation>
    <scope>NUCLEOTIDE SEQUENCE [LARGE SCALE GENOMIC DNA]</scope>
    <source>
        <strain evidence="15">K85</strain>
    </source>
</reference>
<evidence type="ECO:0000256" key="10">
    <source>
        <dbReference type="ARBA" id="ARBA00023157"/>
    </source>
</evidence>
<keyword evidence="7 12" id="KW-0411">Iron-sulfur</keyword>
<keyword evidence="6 12" id="KW-0408">Iron</keyword>
<keyword evidence="5 12" id="KW-0479">Metal-binding</keyword>
<evidence type="ECO:0000256" key="12">
    <source>
        <dbReference type="HAMAP-Rule" id="MF_01479"/>
    </source>
</evidence>
<organism evidence="14 15">
    <name type="scientific">Mycobacterium tuberculosis variant africanum K85</name>
    <dbReference type="NCBI Taxonomy" id="611304"/>
    <lineage>
        <taxon>Bacteria</taxon>
        <taxon>Bacillati</taxon>
        <taxon>Actinomycetota</taxon>
        <taxon>Actinomycetes</taxon>
        <taxon>Mycobacteriales</taxon>
        <taxon>Mycobacteriaceae</taxon>
        <taxon>Mycobacterium</taxon>
        <taxon>Mycobacterium tuberculosis complex</taxon>
    </lineage>
</organism>
<keyword evidence="3 12" id="KW-0004">4Fe-4S</keyword>
<evidence type="ECO:0000256" key="1">
    <source>
        <dbReference type="ARBA" id="ARBA00004496"/>
    </source>
</evidence>
<dbReference type="HAMAP" id="MF_01479">
    <property type="entry name" value="WhiB"/>
    <property type="match status" value="1"/>
</dbReference>
<protein>
    <recommendedName>
        <fullName evidence="12">Transcriptional regulator WhiB</fullName>
    </recommendedName>
</protein>
<dbReference type="Proteomes" id="UP000005088">
    <property type="component" value="Unassembled WGS sequence"/>
</dbReference>
<evidence type="ECO:0000313" key="15">
    <source>
        <dbReference type="Proteomes" id="UP000005088"/>
    </source>
</evidence>
<dbReference type="InterPro" id="IPR003482">
    <property type="entry name" value="Whib"/>
</dbReference>
<evidence type="ECO:0000256" key="11">
    <source>
        <dbReference type="ARBA" id="ARBA00023163"/>
    </source>
</evidence>
<comment type="PTM">
    <text evidence="12">The Fe-S cluster can be nitrosylated by nitric oxide (NO).</text>
</comment>
<dbReference type="PROSITE" id="PS51674">
    <property type="entry name" value="4FE4S_WBL"/>
    <property type="match status" value="1"/>
</dbReference>
<comment type="function">
    <text evidence="12">Acts as a transcriptional regulator. Probably redox-responsive. The apo- but not holo-form probably binds DNA.</text>
</comment>
<dbReference type="GO" id="GO:0006355">
    <property type="term" value="P:regulation of DNA-templated transcription"/>
    <property type="evidence" value="ECO:0007669"/>
    <property type="project" value="UniProtKB-UniRule"/>
</dbReference>
<keyword evidence="9 12" id="KW-0238">DNA-binding</keyword>
<dbReference type="GO" id="GO:0005737">
    <property type="term" value="C:cytoplasm"/>
    <property type="evidence" value="ECO:0007669"/>
    <property type="project" value="UniProtKB-SubCell"/>
</dbReference>
<evidence type="ECO:0000256" key="2">
    <source>
        <dbReference type="ARBA" id="ARBA00006597"/>
    </source>
</evidence>
<dbReference type="GO" id="GO:0003677">
    <property type="term" value="F:DNA binding"/>
    <property type="evidence" value="ECO:0007669"/>
    <property type="project" value="UniProtKB-UniRule"/>
</dbReference>
<gene>
    <name evidence="12" type="primary">whiB</name>
    <name evidence="14" type="ORF">TBOG_00359</name>
</gene>
<accession>A0A9P2M2Q3</accession>
<evidence type="ECO:0000256" key="4">
    <source>
        <dbReference type="ARBA" id="ARBA00022490"/>
    </source>
</evidence>
<dbReference type="EMBL" id="GG663503">
    <property type="protein sequence ID" value="EFD41524.2"/>
    <property type="molecule type" value="Genomic_DNA"/>
</dbReference>
<evidence type="ECO:0000256" key="6">
    <source>
        <dbReference type="ARBA" id="ARBA00023004"/>
    </source>
</evidence>
<keyword evidence="11 12" id="KW-0804">Transcription</keyword>
<comment type="subcellular location">
    <subcellularLocation>
        <location evidence="1 12">Cytoplasm</location>
    </subcellularLocation>
</comment>
<keyword evidence="10 12" id="KW-1015">Disulfide bond</keyword>
<feature type="binding site" evidence="12">
    <location>
        <position position="62"/>
    </location>
    <ligand>
        <name>[4Fe-4S] cluster</name>
        <dbReference type="ChEBI" id="CHEBI:49883"/>
    </ligand>
</feature>
<evidence type="ECO:0000313" key="14">
    <source>
        <dbReference type="EMBL" id="EFD41524.2"/>
    </source>
</evidence>
<proteinExistence type="inferred from homology"/>
<comment type="PTM">
    <text evidence="12">Upon Fe-S cluster removal intramolecular disulfide bonds are formed.</text>
</comment>
<dbReference type="GO" id="GO:0035731">
    <property type="term" value="F:dinitrosyl-iron complex binding"/>
    <property type="evidence" value="ECO:0007669"/>
    <property type="project" value="UniProtKB-UniRule"/>
</dbReference>
<evidence type="ECO:0000256" key="5">
    <source>
        <dbReference type="ARBA" id="ARBA00022723"/>
    </source>
</evidence>